<keyword evidence="1" id="KW-0732">Signal</keyword>
<gene>
    <name evidence="2" type="ORF">TRICI_005630</name>
</gene>
<protein>
    <recommendedName>
        <fullName evidence="4">Extracellular membrane protein CFEM domain-containing protein</fullName>
    </recommendedName>
</protein>
<accession>A0A642URA5</accession>
<dbReference type="Proteomes" id="UP000761534">
    <property type="component" value="Unassembled WGS sequence"/>
</dbReference>
<evidence type="ECO:0000313" key="2">
    <source>
        <dbReference type="EMBL" id="KAA8903819.1"/>
    </source>
</evidence>
<name>A0A642URA5_9ASCO</name>
<evidence type="ECO:0008006" key="4">
    <source>
        <dbReference type="Google" id="ProtNLM"/>
    </source>
</evidence>
<dbReference type="EMBL" id="SWFS01000438">
    <property type="protein sequence ID" value="KAA8903819.1"/>
    <property type="molecule type" value="Genomic_DNA"/>
</dbReference>
<evidence type="ECO:0000256" key="1">
    <source>
        <dbReference type="SAM" id="SignalP"/>
    </source>
</evidence>
<feature type="chain" id="PRO_5024908420" description="Extracellular membrane protein CFEM domain-containing protein" evidence="1">
    <location>
        <begin position="20"/>
        <end position="107"/>
    </location>
</feature>
<evidence type="ECO:0000313" key="3">
    <source>
        <dbReference type="Proteomes" id="UP000761534"/>
    </source>
</evidence>
<sequence>MKLLFITSIAAATAAFANAAPTAEADPLAEAEAWANADSLCYQNCGRAMTEFNKCKGQGPNKHNCVCSDNSTFHQFYDQCVQCPDYILNKFSRPLSIPEAECGISRN</sequence>
<dbReference type="VEuPathDB" id="FungiDB:TRICI_005630"/>
<keyword evidence="3" id="KW-1185">Reference proteome</keyword>
<comment type="caution">
    <text evidence="2">The sequence shown here is derived from an EMBL/GenBank/DDBJ whole genome shotgun (WGS) entry which is preliminary data.</text>
</comment>
<organism evidence="2 3">
    <name type="scientific">Trichomonascus ciferrii</name>
    <dbReference type="NCBI Taxonomy" id="44093"/>
    <lineage>
        <taxon>Eukaryota</taxon>
        <taxon>Fungi</taxon>
        <taxon>Dikarya</taxon>
        <taxon>Ascomycota</taxon>
        <taxon>Saccharomycotina</taxon>
        <taxon>Dipodascomycetes</taxon>
        <taxon>Dipodascales</taxon>
        <taxon>Trichomonascaceae</taxon>
        <taxon>Trichomonascus</taxon>
        <taxon>Trichomonascus ciferrii complex</taxon>
    </lineage>
</organism>
<feature type="signal peptide" evidence="1">
    <location>
        <begin position="1"/>
        <end position="19"/>
    </location>
</feature>
<reference evidence="2" key="1">
    <citation type="journal article" date="2019" name="G3 (Bethesda)">
        <title>Genome Assemblies of Two Rare Opportunistic Yeast Pathogens: Diutina rugosa (syn. Candida rugosa) and Trichomonascus ciferrii (syn. Candida ciferrii).</title>
        <authorList>
            <person name="Mixao V."/>
            <person name="Saus E."/>
            <person name="Hansen A.P."/>
            <person name="Lass-Florl C."/>
            <person name="Gabaldon T."/>
        </authorList>
    </citation>
    <scope>NUCLEOTIDE SEQUENCE</scope>
    <source>
        <strain evidence="2">CBS 4856</strain>
    </source>
</reference>
<proteinExistence type="predicted"/>
<dbReference type="AlphaFoldDB" id="A0A642URA5"/>